<protein>
    <submittedName>
        <fullName evidence="7">DUF659 domain-containing protein</fullName>
    </submittedName>
</protein>
<name>A0A182RLZ5_ANOFN</name>
<evidence type="ECO:0000256" key="2">
    <source>
        <dbReference type="ARBA" id="ARBA00022723"/>
    </source>
</evidence>
<reference evidence="7" key="1">
    <citation type="submission" date="2020-05" db="UniProtKB">
        <authorList>
            <consortium name="EnsemblMetazoa"/>
        </authorList>
    </citation>
    <scope>IDENTIFICATION</scope>
    <source>
        <strain evidence="7">FUMOZ</strain>
    </source>
</reference>
<evidence type="ECO:0000313" key="7">
    <source>
        <dbReference type="EnsemblMetazoa" id="AFUN007267-PA"/>
    </source>
</evidence>
<sequence length="268" mass="30088">RHVKRSLCHVNSKKNLPVSITPTPETAEDGASQSTNTPTPTQAQINQYFPVTSTKSLSDSVLPAIYQDSLAIVKSKFSSAIVISLTADGWTNLNNTSFYTVTAHFINNDFHLASLMLECEEFTVQHTGRNIAEWFKFVLERFEISDKIVAITTDNASNMRLAASILKLPHFSGFAHSLKLVVLNAVAKSIKPVVEEVKQTVMHFKKSVLATSKLAEIQKNLNTENIKLKQNTPTQWNSTYDMLNRFYRNNIALRMCIDSLKIICKHTI</sequence>
<keyword evidence="3" id="KW-0863">Zinc-finger</keyword>
<dbReference type="PANTHER" id="PTHR46481">
    <property type="entry name" value="ZINC FINGER BED DOMAIN-CONTAINING PROTEIN 4"/>
    <property type="match status" value="1"/>
</dbReference>
<dbReference type="EnsemblMetazoa" id="AFUN007267-RA">
    <property type="protein sequence ID" value="AFUN007267-PA"/>
    <property type="gene ID" value="AFUN007267"/>
</dbReference>
<feature type="compositionally biased region" description="Polar residues" evidence="6">
    <location>
        <begin position="31"/>
        <end position="43"/>
    </location>
</feature>
<accession>A0A182RLZ5</accession>
<evidence type="ECO:0000256" key="5">
    <source>
        <dbReference type="ARBA" id="ARBA00023242"/>
    </source>
</evidence>
<keyword evidence="4" id="KW-0862">Zinc</keyword>
<dbReference type="STRING" id="62324.A0A182RLZ5"/>
<dbReference type="VEuPathDB" id="VectorBase:AFUN007267"/>
<dbReference type="PANTHER" id="PTHR46481:SF10">
    <property type="entry name" value="ZINC FINGER BED DOMAIN-CONTAINING PROTEIN 39"/>
    <property type="match status" value="1"/>
</dbReference>
<dbReference type="VEuPathDB" id="VectorBase:AFUN2_002243"/>
<feature type="region of interest" description="Disordered" evidence="6">
    <location>
        <begin position="15"/>
        <end position="43"/>
    </location>
</feature>
<dbReference type="InterPro" id="IPR012337">
    <property type="entry name" value="RNaseH-like_sf"/>
</dbReference>
<dbReference type="AlphaFoldDB" id="A0A182RLZ5"/>
<evidence type="ECO:0000256" key="1">
    <source>
        <dbReference type="ARBA" id="ARBA00004123"/>
    </source>
</evidence>
<proteinExistence type="predicted"/>
<organism evidence="7">
    <name type="scientific">Anopheles funestus</name>
    <name type="common">African malaria mosquito</name>
    <dbReference type="NCBI Taxonomy" id="62324"/>
    <lineage>
        <taxon>Eukaryota</taxon>
        <taxon>Metazoa</taxon>
        <taxon>Ecdysozoa</taxon>
        <taxon>Arthropoda</taxon>
        <taxon>Hexapoda</taxon>
        <taxon>Insecta</taxon>
        <taxon>Pterygota</taxon>
        <taxon>Neoptera</taxon>
        <taxon>Endopterygota</taxon>
        <taxon>Diptera</taxon>
        <taxon>Nematocera</taxon>
        <taxon>Culicoidea</taxon>
        <taxon>Culicidae</taxon>
        <taxon>Anophelinae</taxon>
        <taxon>Anopheles</taxon>
    </lineage>
</organism>
<evidence type="ECO:0000256" key="3">
    <source>
        <dbReference type="ARBA" id="ARBA00022771"/>
    </source>
</evidence>
<dbReference type="InterPro" id="IPR052035">
    <property type="entry name" value="ZnF_BED_domain_contain"/>
</dbReference>
<evidence type="ECO:0000256" key="6">
    <source>
        <dbReference type="SAM" id="MobiDB-lite"/>
    </source>
</evidence>
<comment type="subcellular location">
    <subcellularLocation>
        <location evidence="1">Nucleus</location>
    </subcellularLocation>
</comment>
<evidence type="ECO:0000256" key="4">
    <source>
        <dbReference type="ARBA" id="ARBA00022833"/>
    </source>
</evidence>
<keyword evidence="5" id="KW-0539">Nucleus</keyword>
<dbReference type="SUPFAM" id="SSF53098">
    <property type="entry name" value="Ribonuclease H-like"/>
    <property type="match status" value="1"/>
</dbReference>
<keyword evidence="2" id="KW-0479">Metal-binding</keyword>
<dbReference type="GO" id="GO:0008270">
    <property type="term" value="F:zinc ion binding"/>
    <property type="evidence" value="ECO:0007669"/>
    <property type="project" value="UniProtKB-KW"/>
</dbReference>
<dbReference type="GO" id="GO:0005634">
    <property type="term" value="C:nucleus"/>
    <property type="evidence" value="ECO:0007669"/>
    <property type="project" value="UniProtKB-SubCell"/>
</dbReference>